<accession>A0ABV7U2D3</accession>
<dbReference type="InterPro" id="IPR029787">
    <property type="entry name" value="Nucleotide_cyclase"/>
</dbReference>
<comment type="caution">
    <text evidence="2">The sequence shown here is derived from an EMBL/GenBank/DDBJ whole genome shotgun (WGS) entry which is preliminary data.</text>
</comment>
<dbReference type="Gene3D" id="3.30.70.1230">
    <property type="entry name" value="Nucleotide cyclase"/>
    <property type="match status" value="1"/>
</dbReference>
<gene>
    <name evidence="2" type="ORF">ACFOM8_07220</name>
</gene>
<dbReference type="Proteomes" id="UP001595539">
    <property type="component" value="Unassembled WGS sequence"/>
</dbReference>
<dbReference type="RefSeq" id="WP_377760683.1">
    <property type="nucleotide sequence ID" value="NZ_JBHRXY010000004.1"/>
</dbReference>
<organism evidence="2 3">
    <name type="scientific">Paracoccus angustae</name>
    <dbReference type="NCBI Taxonomy" id="1671480"/>
    <lineage>
        <taxon>Bacteria</taxon>
        <taxon>Pseudomonadati</taxon>
        <taxon>Pseudomonadota</taxon>
        <taxon>Alphaproteobacteria</taxon>
        <taxon>Rhodobacterales</taxon>
        <taxon>Paracoccaceae</taxon>
        <taxon>Paracoccus</taxon>
    </lineage>
</organism>
<evidence type="ECO:0000313" key="3">
    <source>
        <dbReference type="Proteomes" id="UP001595539"/>
    </source>
</evidence>
<evidence type="ECO:0000256" key="1">
    <source>
        <dbReference type="SAM" id="MobiDB-lite"/>
    </source>
</evidence>
<name>A0ABV7U2D3_9RHOB</name>
<sequence length="124" mass="13956">MSPARRGRQQALALVRPDAPELRRAPRRLQRHHDSRRRKKRQQHRQGPDAWGRSWGDAVMALAVNAVLHRLMEPLPQVVQVENGTVVKATGDCLTAIWNAPLDVTDHAARAVASARQMIATRPR</sequence>
<evidence type="ECO:0000313" key="2">
    <source>
        <dbReference type="EMBL" id="MFC3629235.1"/>
    </source>
</evidence>
<feature type="region of interest" description="Disordered" evidence="1">
    <location>
        <begin position="1"/>
        <end position="53"/>
    </location>
</feature>
<keyword evidence="3" id="KW-1185">Reference proteome</keyword>
<dbReference type="SUPFAM" id="SSF55073">
    <property type="entry name" value="Nucleotide cyclase"/>
    <property type="match status" value="1"/>
</dbReference>
<proteinExistence type="predicted"/>
<reference evidence="3" key="1">
    <citation type="journal article" date="2019" name="Int. J. Syst. Evol. Microbiol.">
        <title>The Global Catalogue of Microorganisms (GCM) 10K type strain sequencing project: providing services to taxonomists for standard genome sequencing and annotation.</title>
        <authorList>
            <consortium name="The Broad Institute Genomics Platform"/>
            <consortium name="The Broad Institute Genome Sequencing Center for Infectious Disease"/>
            <person name="Wu L."/>
            <person name="Ma J."/>
        </authorList>
    </citation>
    <scope>NUCLEOTIDE SEQUENCE [LARGE SCALE GENOMIC DNA]</scope>
    <source>
        <strain evidence="3">KCTC 42473</strain>
    </source>
</reference>
<dbReference type="EMBL" id="JBHRXY010000004">
    <property type="protein sequence ID" value="MFC3629235.1"/>
    <property type="molecule type" value="Genomic_DNA"/>
</dbReference>
<protein>
    <submittedName>
        <fullName evidence="2">Uncharacterized protein</fullName>
    </submittedName>
</protein>
<feature type="compositionally biased region" description="Basic residues" evidence="1">
    <location>
        <begin position="25"/>
        <end position="44"/>
    </location>
</feature>